<organism evidence="2 3">
    <name type="scientific">Trichomonas vaginalis (strain ATCC PRA-98 / G3)</name>
    <dbReference type="NCBI Taxonomy" id="412133"/>
    <lineage>
        <taxon>Eukaryota</taxon>
        <taxon>Metamonada</taxon>
        <taxon>Parabasalia</taxon>
        <taxon>Trichomonadida</taxon>
        <taxon>Trichomonadidae</taxon>
        <taxon>Trichomonas</taxon>
    </lineage>
</organism>
<dbReference type="VEuPathDB" id="TrichDB:TVAGG3_0712170"/>
<keyword evidence="1" id="KW-0175">Coiled coil</keyword>
<proteinExistence type="predicted"/>
<evidence type="ECO:0000313" key="3">
    <source>
        <dbReference type="Proteomes" id="UP000001542"/>
    </source>
</evidence>
<keyword evidence="3" id="KW-1185">Reference proteome</keyword>
<dbReference type="AlphaFoldDB" id="A2DI94"/>
<dbReference type="RefSeq" id="XP_001580876.1">
    <property type="nucleotide sequence ID" value="XM_001580826.1"/>
</dbReference>
<dbReference type="SMR" id="A2DI94"/>
<dbReference type="VEuPathDB" id="TrichDB:TVAG_129980"/>
<protein>
    <submittedName>
        <fullName evidence="2">Uncharacterized protein</fullName>
    </submittedName>
</protein>
<reference evidence="2" key="1">
    <citation type="submission" date="2006-10" db="EMBL/GenBank/DDBJ databases">
        <authorList>
            <person name="Amadeo P."/>
            <person name="Zhao Q."/>
            <person name="Wortman J."/>
            <person name="Fraser-Liggett C."/>
            <person name="Carlton J."/>
        </authorList>
    </citation>
    <scope>NUCLEOTIDE SEQUENCE</scope>
    <source>
        <strain evidence="2">G3</strain>
    </source>
</reference>
<dbReference type="EMBL" id="DS113203">
    <property type="protein sequence ID" value="EAY19890.1"/>
    <property type="molecule type" value="Genomic_DNA"/>
</dbReference>
<dbReference type="KEGG" id="tva:5465420"/>
<reference evidence="2" key="2">
    <citation type="journal article" date="2007" name="Science">
        <title>Draft genome sequence of the sexually transmitted pathogen Trichomonas vaginalis.</title>
        <authorList>
            <person name="Carlton J.M."/>
            <person name="Hirt R.P."/>
            <person name="Silva J.C."/>
            <person name="Delcher A.L."/>
            <person name="Schatz M."/>
            <person name="Zhao Q."/>
            <person name="Wortman J.R."/>
            <person name="Bidwell S.L."/>
            <person name="Alsmark U.C.M."/>
            <person name="Besteiro S."/>
            <person name="Sicheritz-Ponten T."/>
            <person name="Noel C.J."/>
            <person name="Dacks J.B."/>
            <person name="Foster P.G."/>
            <person name="Simillion C."/>
            <person name="Van de Peer Y."/>
            <person name="Miranda-Saavedra D."/>
            <person name="Barton G.J."/>
            <person name="Westrop G.D."/>
            <person name="Mueller S."/>
            <person name="Dessi D."/>
            <person name="Fiori P.L."/>
            <person name="Ren Q."/>
            <person name="Paulsen I."/>
            <person name="Zhang H."/>
            <person name="Bastida-Corcuera F.D."/>
            <person name="Simoes-Barbosa A."/>
            <person name="Brown M.T."/>
            <person name="Hayes R.D."/>
            <person name="Mukherjee M."/>
            <person name="Okumura C.Y."/>
            <person name="Schneider R."/>
            <person name="Smith A.J."/>
            <person name="Vanacova S."/>
            <person name="Villalvazo M."/>
            <person name="Haas B.J."/>
            <person name="Pertea M."/>
            <person name="Feldblyum T.V."/>
            <person name="Utterback T.R."/>
            <person name="Shu C.L."/>
            <person name="Osoegawa K."/>
            <person name="de Jong P.J."/>
            <person name="Hrdy I."/>
            <person name="Horvathova L."/>
            <person name="Zubacova Z."/>
            <person name="Dolezal P."/>
            <person name="Malik S.B."/>
            <person name="Logsdon J.M. Jr."/>
            <person name="Henze K."/>
            <person name="Gupta A."/>
            <person name="Wang C.C."/>
            <person name="Dunne R.L."/>
            <person name="Upcroft J.A."/>
            <person name="Upcroft P."/>
            <person name="White O."/>
            <person name="Salzberg S.L."/>
            <person name="Tang P."/>
            <person name="Chiu C.-H."/>
            <person name="Lee Y.-S."/>
            <person name="Embley T.M."/>
            <person name="Coombs G.H."/>
            <person name="Mottram J.C."/>
            <person name="Tachezy J."/>
            <person name="Fraser-Liggett C.M."/>
            <person name="Johnson P.J."/>
        </authorList>
    </citation>
    <scope>NUCLEOTIDE SEQUENCE [LARGE SCALE GENOMIC DNA]</scope>
    <source>
        <strain evidence="2">G3</strain>
    </source>
</reference>
<dbReference type="InParanoid" id="A2DI94"/>
<accession>A2DI94</accession>
<evidence type="ECO:0000313" key="2">
    <source>
        <dbReference type="EMBL" id="EAY19890.1"/>
    </source>
</evidence>
<dbReference type="Proteomes" id="UP000001542">
    <property type="component" value="Unassembled WGS sequence"/>
</dbReference>
<evidence type="ECO:0000256" key="1">
    <source>
        <dbReference type="SAM" id="Coils"/>
    </source>
</evidence>
<name>A2DI94_TRIV3</name>
<gene>
    <name evidence="2" type="ORF">TVAG_129980</name>
</gene>
<sequence>MERITESIQKLNSVKSQLVSITNRVNALKKQTEILEQQPTAEAAAPKEQ</sequence>
<feature type="coiled-coil region" evidence="1">
    <location>
        <begin position="11"/>
        <end position="38"/>
    </location>
</feature>